<evidence type="ECO:0000313" key="6">
    <source>
        <dbReference type="Proteomes" id="UP000008881"/>
    </source>
</evidence>
<evidence type="ECO:0000256" key="3">
    <source>
        <dbReference type="ARBA" id="ARBA00018210"/>
    </source>
</evidence>
<dbReference type="NCBIfam" id="NF007473">
    <property type="entry name" value="PRK10057.1"/>
    <property type="match status" value="1"/>
</dbReference>
<dbReference type="eggNOG" id="ENOG502ZN2K">
    <property type="taxonomic scope" value="Bacteria"/>
</dbReference>
<dbReference type="GO" id="GO:0006412">
    <property type="term" value="P:translation"/>
    <property type="evidence" value="ECO:0007669"/>
    <property type="project" value="InterPro"/>
</dbReference>
<dbReference type="KEGG" id="eae:EAE_15720"/>
<accession>A0A0H3FUS8</accession>
<dbReference type="PATRIC" id="fig|1028307.3.peg.3144"/>
<gene>
    <name evidence="5" type="ordered locus">EAE_15720</name>
</gene>
<dbReference type="Proteomes" id="UP000008881">
    <property type="component" value="Chromosome"/>
</dbReference>
<name>A0A0H3FUS8_KLEAK</name>
<evidence type="ECO:0000256" key="4">
    <source>
        <dbReference type="ARBA" id="ARBA00029685"/>
    </source>
</evidence>
<protein>
    <recommendedName>
        <fullName evidence="3">Stationary-phase-induced ribosome-associated protein</fullName>
    </recommendedName>
    <alternativeName>
        <fullName evidence="4">30S ribosomal protein S22</fullName>
    </alternativeName>
</protein>
<comment type="similarity">
    <text evidence="2">Belongs to the SRA family.</text>
</comment>
<reference evidence="5 6" key="1">
    <citation type="journal article" date="2012" name="J. Bacteriol.">
        <title>Complete genome sequence of Enterobacter aerogenes KCTC 2190.</title>
        <authorList>
            <person name="Shin S.H."/>
            <person name="Kim S."/>
            <person name="Kim J.Y."/>
            <person name="Lee S."/>
            <person name="Um Y."/>
            <person name="Oh M.K."/>
            <person name="Kim Y.R."/>
            <person name="Lee J."/>
            <person name="Yang K.S."/>
        </authorList>
    </citation>
    <scope>NUCLEOTIDE SEQUENCE [LARGE SCALE GENOMIC DNA]</scope>
    <source>
        <strain evidence="5 6">KCTC 2190</strain>
    </source>
</reference>
<dbReference type="HOGENOM" id="CLU_3215639_0_0_6"/>
<comment type="function">
    <text evidence="1">Although this protein associates with the 30S subunit of the ribosome it is not considered to be a bona fide ribosomal protein.</text>
</comment>
<dbReference type="GeneID" id="93311332"/>
<proteinExistence type="inferred from homology"/>
<evidence type="ECO:0000313" key="5">
    <source>
        <dbReference type="EMBL" id="AEG98055.1"/>
    </source>
</evidence>
<dbReference type="AlphaFoldDB" id="A0A0H3FUS8"/>
<sequence length="44" mass="5015">MIKAKGNRIARRILGLPHWESNRFKIVLADTAAGGKWKVVKKKK</sequence>
<dbReference type="InterPro" id="IPR012607">
    <property type="entry name" value="SRA-like"/>
</dbReference>
<dbReference type="EMBL" id="CP002824">
    <property type="protein sequence ID" value="AEG98055.1"/>
    <property type="molecule type" value="Genomic_DNA"/>
</dbReference>
<dbReference type="RefSeq" id="WP_015367304.1">
    <property type="nucleotide sequence ID" value="NC_015663.1"/>
</dbReference>
<keyword evidence="6" id="KW-1185">Reference proteome</keyword>
<organism evidence="5 6">
    <name type="scientific">Klebsiella aerogenes (strain ATCC 13048 / DSM 30053 / CCUG 1429 / JCM 1235 / KCTC 2190 / NBRC 13534 / NCIMB 10102 / NCTC 10006 / CDC 819-56)</name>
    <name type="common">Enterobacter aerogenes</name>
    <dbReference type="NCBI Taxonomy" id="1028307"/>
    <lineage>
        <taxon>Bacteria</taxon>
        <taxon>Pseudomonadati</taxon>
        <taxon>Pseudomonadota</taxon>
        <taxon>Gammaproteobacteria</taxon>
        <taxon>Enterobacterales</taxon>
        <taxon>Enterobacteriaceae</taxon>
        <taxon>Klebsiella/Raoultella group</taxon>
        <taxon>Klebsiella</taxon>
    </lineage>
</organism>
<evidence type="ECO:0000256" key="2">
    <source>
        <dbReference type="ARBA" id="ARBA00005929"/>
    </source>
</evidence>
<evidence type="ECO:0000256" key="1">
    <source>
        <dbReference type="ARBA" id="ARBA00004057"/>
    </source>
</evidence>